<reference evidence="2" key="1">
    <citation type="journal article" date="2020" name="Stud. Mycol.">
        <title>101 Dothideomycetes genomes: a test case for predicting lifestyles and emergence of pathogens.</title>
        <authorList>
            <person name="Haridas S."/>
            <person name="Albert R."/>
            <person name="Binder M."/>
            <person name="Bloem J."/>
            <person name="Labutti K."/>
            <person name="Salamov A."/>
            <person name="Andreopoulos B."/>
            <person name="Baker S."/>
            <person name="Barry K."/>
            <person name="Bills G."/>
            <person name="Bluhm B."/>
            <person name="Cannon C."/>
            <person name="Castanera R."/>
            <person name="Culley D."/>
            <person name="Daum C."/>
            <person name="Ezra D."/>
            <person name="Gonzalez J."/>
            <person name="Henrissat B."/>
            <person name="Kuo A."/>
            <person name="Liang C."/>
            <person name="Lipzen A."/>
            <person name="Lutzoni F."/>
            <person name="Magnuson J."/>
            <person name="Mondo S."/>
            <person name="Nolan M."/>
            <person name="Ohm R."/>
            <person name="Pangilinan J."/>
            <person name="Park H.-J."/>
            <person name="Ramirez L."/>
            <person name="Alfaro M."/>
            <person name="Sun H."/>
            <person name="Tritt A."/>
            <person name="Yoshinaga Y."/>
            <person name="Zwiers L.-H."/>
            <person name="Turgeon B."/>
            <person name="Goodwin S."/>
            <person name="Spatafora J."/>
            <person name="Crous P."/>
            <person name="Grigoriev I."/>
        </authorList>
    </citation>
    <scope>NUCLEOTIDE SEQUENCE</scope>
    <source>
        <strain evidence="2">CBS 116005</strain>
    </source>
</reference>
<name>A0A6G1KSF7_9PEZI</name>
<feature type="compositionally biased region" description="Pro residues" evidence="1">
    <location>
        <begin position="56"/>
        <end position="65"/>
    </location>
</feature>
<sequence>MDDLIERHTLLVETKTKTSVPWTAEVPHAVLLHPSQNDNSDGVMACNDPFIIHSHPTPPPTPRPLQPEHRLHAPAAHVRHPLSSSSPNNPPPQHQHPA</sequence>
<keyword evidence="3" id="KW-1185">Reference proteome</keyword>
<gene>
    <name evidence="2" type="ORF">EJ03DRAFT_332603</name>
</gene>
<evidence type="ECO:0000313" key="2">
    <source>
        <dbReference type="EMBL" id="KAF2763603.1"/>
    </source>
</evidence>
<dbReference type="Proteomes" id="UP000799436">
    <property type="component" value="Unassembled WGS sequence"/>
</dbReference>
<dbReference type="EMBL" id="ML995999">
    <property type="protein sequence ID" value="KAF2763603.1"/>
    <property type="molecule type" value="Genomic_DNA"/>
</dbReference>
<feature type="region of interest" description="Disordered" evidence="1">
    <location>
        <begin position="33"/>
        <end position="98"/>
    </location>
</feature>
<organism evidence="2 3">
    <name type="scientific">Teratosphaeria nubilosa</name>
    <dbReference type="NCBI Taxonomy" id="161662"/>
    <lineage>
        <taxon>Eukaryota</taxon>
        <taxon>Fungi</taxon>
        <taxon>Dikarya</taxon>
        <taxon>Ascomycota</taxon>
        <taxon>Pezizomycotina</taxon>
        <taxon>Dothideomycetes</taxon>
        <taxon>Dothideomycetidae</taxon>
        <taxon>Mycosphaerellales</taxon>
        <taxon>Teratosphaeriaceae</taxon>
        <taxon>Teratosphaeria</taxon>
    </lineage>
</organism>
<feature type="compositionally biased region" description="Pro residues" evidence="1">
    <location>
        <begin position="88"/>
        <end position="98"/>
    </location>
</feature>
<evidence type="ECO:0000256" key="1">
    <source>
        <dbReference type="SAM" id="MobiDB-lite"/>
    </source>
</evidence>
<accession>A0A6G1KSF7</accession>
<evidence type="ECO:0000313" key="3">
    <source>
        <dbReference type="Proteomes" id="UP000799436"/>
    </source>
</evidence>
<proteinExistence type="predicted"/>
<protein>
    <submittedName>
        <fullName evidence="2">Uncharacterized protein</fullName>
    </submittedName>
</protein>
<dbReference type="AlphaFoldDB" id="A0A6G1KSF7"/>